<evidence type="ECO:0000256" key="6">
    <source>
        <dbReference type="SAM" id="Coils"/>
    </source>
</evidence>
<dbReference type="OrthoDB" id="9771229at2"/>
<protein>
    <submittedName>
        <fullName evidence="9">YicC family protein</fullName>
    </submittedName>
</protein>
<name>A0A5A8F833_9BACT</name>
<keyword evidence="4" id="KW-0378">Hydrolase</keyword>
<evidence type="ECO:0000256" key="3">
    <source>
        <dbReference type="ARBA" id="ARBA00022759"/>
    </source>
</evidence>
<keyword evidence="3" id="KW-0255">Endonuclease</keyword>
<sequence>MVKSMTGYGKVLVSDDLCDVKVEIKTLNSKFCDINMRLPRQYMFLEITLRNLIKDSLKRGKVDIFIEISPKKVVNVPVLNRNLLSSYMAILRQLQMESEIIDDIRIDHILKFQDVISYEDNEELYSEIGNLIVKGVEECLAKVNEMRAVEGESLKKDILDKADEIKSIVSNIEKKANENFDIQYKRLVERLKELEMNVDEDRLMQEVAVMAERSDINEEIVRIYSHLNQIKSVLDSEEEVGKKLDFLAQELHREFNTIGSKALLSEIKNNVIKGKVEIDKIREQVQNLV</sequence>
<keyword evidence="6" id="KW-0175">Coiled coil</keyword>
<comment type="similarity">
    <text evidence="5">Belongs to the YicC/YloC family.</text>
</comment>
<dbReference type="Pfam" id="PF08340">
    <property type="entry name" value="YicC-like_C"/>
    <property type="match status" value="1"/>
</dbReference>
<dbReference type="Proteomes" id="UP000322876">
    <property type="component" value="Unassembled WGS sequence"/>
</dbReference>
<dbReference type="Pfam" id="PF03755">
    <property type="entry name" value="YicC-like_N"/>
    <property type="match status" value="1"/>
</dbReference>
<reference evidence="9 10" key="1">
    <citation type="submission" date="2019-06" db="EMBL/GenBank/DDBJ databases">
        <title>Genomic insights into carbon and energy metabolism of Deferribacter autotrophicus revealed new metabolic traits in the phylum Deferribacteres.</title>
        <authorList>
            <person name="Slobodkin A.I."/>
            <person name="Slobodkina G.B."/>
            <person name="Allioux M."/>
            <person name="Alain K."/>
            <person name="Jebbar M."/>
            <person name="Shadrin V."/>
            <person name="Kublanov I.V."/>
            <person name="Toshchakov S.V."/>
            <person name="Bonch-Osmolovskaya E.A."/>
        </authorList>
    </citation>
    <scope>NUCLEOTIDE SEQUENCE [LARGE SCALE GENOMIC DNA]</scope>
    <source>
        <strain evidence="9 10">SL50</strain>
    </source>
</reference>
<proteinExistence type="inferred from homology"/>
<feature type="domain" description="Endoribonuclease YicC-like N-terminal" evidence="7">
    <location>
        <begin position="2"/>
        <end position="156"/>
    </location>
</feature>
<dbReference type="PANTHER" id="PTHR30636">
    <property type="entry name" value="UPF0701 PROTEIN YICC"/>
    <property type="match status" value="1"/>
</dbReference>
<dbReference type="InterPro" id="IPR013551">
    <property type="entry name" value="YicC-like_C"/>
</dbReference>
<comment type="cofactor">
    <cofactor evidence="1">
        <name>a divalent metal cation</name>
        <dbReference type="ChEBI" id="CHEBI:60240"/>
    </cofactor>
</comment>
<evidence type="ECO:0000256" key="5">
    <source>
        <dbReference type="ARBA" id="ARBA00035648"/>
    </source>
</evidence>
<dbReference type="GO" id="GO:0004521">
    <property type="term" value="F:RNA endonuclease activity"/>
    <property type="evidence" value="ECO:0007669"/>
    <property type="project" value="InterPro"/>
</dbReference>
<accession>A0A5A8F833</accession>
<organism evidence="9 10">
    <name type="scientific">Deferribacter autotrophicus</name>
    <dbReference type="NCBI Taxonomy" id="500465"/>
    <lineage>
        <taxon>Bacteria</taxon>
        <taxon>Pseudomonadati</taxon>
        <taxon>Deferribacterota</taxon>
        <taxon>Deferribacteres</taxon>
        <taxon>Deferribacterales</taxon>
        <taxon>Deferribacteraceae</taxon>
        <taxon>Deferribacter</taxon>
    </lineage>
</organism>
<comment type="caution">
    <text evidence="9">The sequence shown here is derived from an EMBL/GenBank/DDBJ whole genome shotgun (WGS) entry which is preliminary data.</text>
</comment>
<feature type="domain" description="Endoribonuclease YicC-like C-terminal" evidence="8">
    <location>
        <begin position="172"/>
        <end position="288"/>
    </location>
</feature>
<feature type="coiled-coil region" evidence="6">
    <location>
        <begin position="177"/>
        <end position="204"/>
    </location>
</feature>
<evidence type="ECO:0000313" key="9">
    <source>
        <dbReference type="EMBL" id="KAA0258208.1"/>
    </source>
</evidence>
<dbReference type="EMBL" id="VFJB01000005">
    <property type="protein sequence ID" value="KAA0258208.1"/>
    <property type="molecule type" value="Genomic_DNA"/>
</dbReference>
<evidence type="ECO:0000259" key="8">
    <source>
        <dbReference type="Pfam" id="PF08340"/>
    </source>
</evidence>
<keyword evidence="10" id="KW-1185">Reference proteome</keyword>
<evidence type="ECO:0000256" key="1">
    <source>
        <dbReference type="ARBA" id="ARBA00001968"/>
    </source>
</evidence>
<dbReference type="NCBIfam" id="TIGR00255">
    <property type="entry name" value="YicC/YloC family endoribonuclease"/>
    <property type="match status" value="1"/>
</dbReference>
<evidence type="ECO:0000256" key="4">
    <source>
        <dbReference type="ARBA" id="ARBA00022801"/>
    </source>
</evidence>
<evidence type="ECO:0000259" key="7">
    <source>
        <dbReference type="Pfam" id="PF03755"/>
    </source>
</evidence>
<dbReference type="InterPro" id="IPR005229">
    <property type="entry name" value="YicC/YloC-like"/>
</dbReference>
<dbReference type="RefSeq" id="WP_149266528.1">
    <property type="nucleotide sequence ID" value="NZ_VFJB01000005.1"/>
</dbReference>
<dbReference type="GO" id="GO:0016787">
    <property type="term" value="F:hydrolase activity"/>
    <property type="evidence" value="ECO:0007669"/>
    <property type="project" value="UniProtKB-KW"/>
</dbReference>
<evidence type="ECO:0000256" key="2">
    <source>
        <dbReference type="ARBA" id="ARBA00022722"/>
    </source>
</evidence>
<keyword evidence="2" id="KW-0540">Nuclease</keyword>
<dbReference type="InterPro" id="IPR013527">
    <property type="entry name" value="YicC-like_N"/>
</dbReference>
<dbReference type="AlphaFoldDB" id="A0A5A8F833"/>
<dbReference type="PANTHER" id="PTHR30636:SF3">
    <property type="entry name" value="UPF0701 PROTEIN YICC"/>
    <property type="match status" value="1"/>
</dbReference>
<evidence type="ECO:0000313" key="10">
    <source>
        <dbReference type="Proteomes" id="UP000322876"/>
    </source>
</evidence>
<gene>
    <name evidence="9" type="ORF">FHQ18_07395</name>
</gene>